<keyword evidence="2" id="KW-1185">Reference proteome</keyword>
<gene>
    <name evidence="1" type="ORF">GCM10011588_20250</name>
</gene>
<organism evidence="1 2">
    <name type="scientific">Nocardia jinanensis</name>
    <dbReference type="NCBI Taxonomy" id="382504"/>
    <lineage>
        <taxon>Bacteria</taxon>
        <taxon>Bacillati</taxon>
        <taxon>Actinomycetota</taxon>
        <taxon>Actinomycetes</taxon>
        <taxon>Mycobacteriales</taxon>
        <taxon>Nocardiaceae</taxon>
        <taxon>Nocardia</taxon>
    </lineage>
</organism>
<dbReference type="RefSeq" id="WP_062998501.1">
    <property type="nucleotide sequence ID" value="NZ_BMMH01000003.1"/>
</dbReference>
<comment type="caution">
    <text evidence="1">The sequence shown here is derived from an EMBL/GenBank/DDBJ whole genome shotgun (WGS) entry which is preliminary data.</text>
</comment>
<accession>A0A917VR27</accession>
<reference evidence="1" key="1">
    <citation type="journal article" date="2014" name="Int. J. Syst. Evol. Microbiol.">
        <title>Complete genome sequence of Corynebacterium casei LMG S-19264T (=DSM 44701T), isolated from a smear-ripened cheese.</title>
        <authorList>
            <consortium name="US DOE Joint Genome Institute (JGI-PGF)"/>
            <person name="Walter F."/>
            <person name="Albersmeier A."/>
            <person name="Kalinowski J."/>
            <person name="Ruckert C."/>
        </authorList>
    </citation>
    <scope>NUCLEOTIDE SEQUENCE</scope>
    <source>
        <strain evidence="1">CGMCC 4.3508</strain>
    </source>
</reference>
<dbReference type="AlphaFoldDB" id="A0A917VR27"/>
<proteinExistence type="predicted"/>
<dbReference type="EMBL" id="BMMH01000003">
    <property type="protein sequence ID" value="GGL05743.1"/>
    <property type="molecule type" value="Genomic_DNA"/>
</dbReference>
<reference evidence="1" key="2">
    <citation type="submission" date="2020-09" db="EMBL/GenBank/DDBJ databases">
        <authorList>
            <person name="Sun Q."/>
            <person name="Zhou Y."/>
        </authorList>
    </citation>
    <scope>NUCLEOTIDE SEQUENCE</scope>
    <source>
        <strain evidence="1">CGMCC 4.3508</strain>
    </source>
</reference>
<evidence type="ECO:0000313" key="2">
    <source>
        <dbReference type="Proteomes" id="UP000638263"/>
    </source>
</evidence>
<dbReference type="Proteomes" id="UP000638263">
    <property type="component" value="Unassembled WGS sequence"/>
</dbReference>
<name>A0A917VR27_9NOCA</name>
<evidence type="ECO:0008006" key="3">
    <source>
        <dbReference type="Google" id="ProtNLM"/>
    </source>
</evidence>
<evidence type="ECO:0000313" key="1">
    <source>
        <dbReference type="EMBL" id="GGL05743.1"/>
    </source>
</evidence>
<sequence>MKVVDPAWPLWADTPTFDNTGPVWVAADESGASGENLSDPQGVFAHASVRIDDVTAGPLLADLRQQAGATQSPEAKFAQFKTRRGREVLVSALAPGGALEDRVVITVADKRFLIVSKMIDLLVEELTHEQGIDLYADGSARQLAVTFFLDGPRGLGDLWEPLMAAFVSLARATQRGGGEKETVDLFFARLNQARWRCHRRSVEPLLDILLRTHAHAEALVLSTAQRHSPLFPGLDPLVTMLPMTMHHAYADHGPVRFLHDEQKLFTPEFVQESFPLMWHVHSDFAGHVPRTRVAEFWTGDSREHPSIQLADLAASAARCVVEGILGNPTEIGDALQPTLMPLIREYVGASLPL</sequence>
<protein>
    <recommendedName>
        <fullName evidence="3">DUF3800 domain-containing protein</fullName>
    </recommendedName>
</protein>